<sequence>MRSGVKIHEASLTRAARDLREATELFGRHTETLLAVTAGGGRSPWGVGVVSMAMDQVNELLGTACRHLHANLHGSGAGFQTMADLHATARGSALATVLALDGVVDPATSATRFANSDRVPDSSGRVPVEARGAAPATADQEHGLMLPPSLETAFAMLGVPWPTQDEGRLRACAVAYRACAGALTTEIIPLAHHAVGHARVNNAGDAIETAIAFWAGYHHEGDDSGHLSSLAAALDALADFHDLSARFVAGVKRFLLVLASLVAAALVWAAMATVLGGGIGALNARAVIAGLRGIAKRFVTAFRRRLEQLLGHAVVRGVQARLRRILAARSPRATATAQRAATPARAGTAAPPDVPTATPPVAQRTAPPEPPDPTPPLPQRAAPPEPPDPTPPLAQRPTPPEPREPAPPVAQEPPPPVAVQATPPSAGTASPYRFEPTDPPAGQYSQEKIARIRENMTRDGWVGRAIFVVHHEGRMFVVDGNHRLRASEGVLDEIPFKEVQLPFLGYRHMRDVLEGWDMNKRMLPDWMRERGAHGPGDG</sequence>
<dbReference type="PRINTS" id="PR01217">
    <property type="entry name" value="PRICHEXTENSN"/>
</dbReference>
<evidence type="ECO:0000313" key="4">
    <source>
        <dbReference type="Proteomes" id="UP000583800"/>
    </source>
</evidence>
<comment type="caution">
    <text evidence="3">The sequence shown here is derived from an EMBL/GenBank/DDBJ whole genome shotgun (WGS) entry which is preliminary data.</text>
</comment>
<keyword evidence="2" id="KW-1133">Transmembrane helix</keyword>
<keyword evidence="2" id="KW-0812">Transmembrane</keyword>
<organism evidence="3 4">
    <name type="scientific">Nonomuraea muscovyensis</name>
    <dbReference type="NCBI Taxonomy" id="1124761"/>
    <lineage>
        <taxon>Bacteria</taxon>
        <taxon>Bacillati</taxon>
        <taxon>Actinomycetota</taxon>
        <taxon>Actinomycetes</taxon>
        <taxon>Streptosporangiales</taxon>
        <taxon>Streptosporangiaceae</taxon>
        <taxon>Nonomuraea</taxon>
    </lineage>
</organism>
<gene>
    <name evidence="3" type="ORF">FHU36_006077</name>
</gene>
<dbReference type="Proteomes" id="UP000583800">
    <property type="component" value="Unassembled WGS sequence"/>
</dbReference>
<feature type="transmembrane region" description="Helical" evidence="2">
    <location>
        <begin position="254"/>
        <end position="271"/>
    </location>
</feature>
<protein>
    <recommendedName>
        <fullName evidence="5">ParB/Sulfiredoxin domain-containing protein</fullName>
    </recommendedName>
</protein>
<dbReference type="AlphaFoldDB" id="A0A7X0EYV3"/>
<evidence type="ECO:0000313" key="3">
    <source>
        <dbReference type="EMBL" id="MBB6349532.1"/>
    </source>
</evidence>
<evidence type="ECO:0000256" key="2">
    <source>
        <dbReference type="SAM" id="Phobius"/>
    </source>
</evidence>
<feature type="region of interest" description="Disordered" evidence="1">
    <location>
        <begin position="329"/>
        <end position="444"/>
    </location>
</feature>
<evidence type="ECO:0008006" key="5">
    <source>
        <dbReference type="Google" id="ProtNLM"/>
    </source>
</evidence>
<proteinExistence type="predicted"/>
<accession>A0A7X0EYV3</accession>
<evidence type="ECO:0000256" key="1">
    <source>
        <dbReference type="SAM" id="MobiDB-lite"/>
    </source>
</evidence>
<dbReference type="RefSeq" id="WP_185087086.1">
    <property type="nucleotide sequence ID" value="NZ_JACHJB010000002.1"/>
</dbReference>
<keyword evidence="4" id="KW-1185">Reference proteome</keyword>
<dbReference type="SUPFAM" id="SSF110849">
    <property type="entry name" value="ParB/Sulfiredoxin"/>
    <property type="match status" value="1"/>
</dbReference>
<reference evidence="3 4" key="1">
    <citation type="submission" date="2020-08" db="EMBL/GenBank/DDBJ databases">
        <title>Sequencing the genomes of 1000 actinobacteria strains.</title>
        <authorList>
            <person name="Klenk H.-P."/>
        </authorList>
    </citation>
    <scope>NUCLEOTIDE SEQUENCE [LARGE SCALE GENOMIC DNA]</scope>
    <source>
        <strain evidence="3 4">DSM 45913</strain>
    </source>
</reference>
<keyword evidence="2" id="KW-0472">Membrane</keyword>
<dbReference type="EMBL" id="JACHJB010000002">
    <property type="protein sequence ID" value="MBB6349532.1"/>
    <property type="molecule type" value="Genomic_DNA"/>
</dbReference>
<feature type="compositionally biased region" description="Pro residues" evidence="1">
    <location>
        <begin position="367"/>
        <end position="417"/>
    </location>
</feature>
<feature type="compositionally biased region" description="Low complexity" evidence="1">
    <location>
        <begin position="329"/>
        <end position="351"/>
    </location>
</feature>
<dbReference type="InterPro" id="IPR036086">
    <property type="entry name" value="ParB/Sulfiredoxin_sf"/>
</dbReference>
<name>A0A7X0EYV3_9ACTN</name>